<accession>A0A0A8Z2A0</accession>
<protein>
    <submittedName>
        <fullName evidence="1">Uncharacterized protein</fullName>
    </submittedName>
</protein>
<name>A0A0A8Z2A0_ARUDO</name>
<dbReference type="EMBL" id="GBRH01266087">
    <property type="protein sequence ID" value="JAD31808.1"/>
    <property type="molecule type" value="Transcribed_RNA"/>
</dbReference>
<organism evidence="1">
    <name type="scientific">Arundo donax</name>
    <name type="common">Giant reed</name>
    <name type="synonym">Donax arundinaceus</name>
    <dbReference type="NCBI Taxonomy" id="35708"/>
    <lineage>
        <taxon>Eukaryota</taxon>
        <taxon>Viridiplantae</taxon>
        <taxon>Streptophyta</taxon>
        <taxon>Embryophyta</taxon>
        <taxon>Tracheophyta</taxon>
        <taxon>Spermatophyta</taxon>
        <taxon>Magnoliopsida</taxon>
        <taxon>Liliopsida</taxon>
        <taxon>Poales</taxon>
        <taxon>Poaceae</taxon>
        <taxon>PACMAD clade</taxon>
        <taxon>Arundinoideae</taxon>
        <taxon>Arundineae</taxon>
        <taxon>Arundo</taxon>
    </lineage>
</organism>
<evidence type="ECO:0000313" key="1">
    <source>
        <dbReference type="EMBL" id="JAD31808.1"/>
    </source>
</evidence>
<reference evidence="1" key="1">
    <citation type="submission" date="2014-09" db="EMBL/GenBank/DDBJ databases">
        <authorList>
            <person name="Magalhaes I.L.F."/>
            <person name="Oliveira U."/>
            <person name="Santos F.R."/>
            <person name="Vidigal T.H.D.A."/>
            <person name="Brescovit A.D."/>
            <person name="Santos A.J."/>
        </authorList>
    </citation>
    <scope>NUCLEOTIDE SEQUENCE</scope>
    <source>
        <tissue evidence="1">Shoot tissue taken approximately 20 cm above the soil surface</tissue>
    </source>
</reference>
<reference evidence="1" key="2">
    <citation type="journal article" date="2015" name="Data Brief">
        <title>Shoot transcriptome of the giant reed, Arundo donax.</title>
        <authorList>
            <person name="Barrero R.A."/>
            <person name="Guerrero F.D."/>
            <person name="Moolhuijzen P."/>
            <person name="Goolsby J.A."/>
            <person name="Tidwell J."/>
            <person name="Bellgard S.E."/>
            <person name="Bellgard M.I."/>
        </authorList>
    </citation>
    <scope>NUCLEOTIDE SEQUENCE</scope>
    <source>
        <tissue evidence="1">Shoot tissue taken approximately 20 cm above the soil surface</tissue>
    </source>
</reference>
<proteinExistence type="predicted"/>
<sequence length="9" mass="708">MGAGGGSTA</sequence>